<dbReference type="EMBL" id="JH159155">
    <property type="protein sequence ID" value="EGZ15220.1"/>
    <property type="molecule type" value="Genomic_DNA"/>
</dbReference>
<dbReference type="RefSeq" id="XP_009528969.1">
    <property type="nucleotide sequence ID" value="XM_009530674.1"/>
</dbReference>
<gene>
    <name evidence="2" type="ORF">PHYSODRAFT_259988</name>
</gene>
<evidence type="ECO:0000313" key="2">
    <source>
        <dbReference type="EMBL" id="EGZ15220.1"/>
    </source>
</evidence>
<dbReference type="InParanoid" id="G4ZKA3"/>
<evidence type="ECO:0000256" key="1">
    <source>
        <dbReference type="SAM" id="Phobius"/>
    </source>
</evidence>
<reference evidence="2 3" key="1">
    <citation type="journal article" date="2006" name="Science">
        <title>Phytophthora genome sequences uncover evolutionary origins and mechanisms of pathogenesis.</title>
        <authorList>
            <person name="Tyler B.M."/>
            <person name="Tripathy S."/>
            <person name="Zhang X."/>
            <person name="Dehal P."/>
            <person name="Jiang R.H."/>
            <person name="Aerts A."/>
            <person name="Arredondo F.D."/>
            <person name="Baxter L."/>
            <person name="Bensasson D."/>
            <person name="Beynon J.L."/>
            <person name="Chapman J."/>
            <person name="Damasceno C.M."/>
            <person name="Dorrance A.E."/>
            <person name="Dou D."/>
            <person name="Dickerman A.W."/>
            <person name="Dubchak I.L."/>
            <person name="Garbelotto M."/>
            <person name="Gijzen M."/>
            <person name="Gordon S.G."/>
            <person name="Govers F."/>
            <person name="Grunwald N.J."/>
            <person name="Huang W."/>
            <person name="Ivors K.L."/>
            <person name="Jones R.W."/>
            <person name="Kamoun S."/>
            <person name="Krampis K."/>
            <person name="Lamour K.H."/>
            <person name="Lee M.K."/>
            <person name="McDonald W.H."/>
            <person name="Medina M."/>
            <person name="Meijer H.J."/>
            <person name="Nordberg E.K."/>
            <person name="Maclean D.J."/>
            <person name="Ospina-Giraldo M.D."/>
            <person name="Morris P.F."/>
            <person name="Phuntumart V."/>
            <person name="Putnam N.H."/>
            <person name="Rash S."/>
            <person name="Rose J.K."/>
            <person name="Sakihama Y."/>
            <person name="Salamov A.A."/>
            <person name="Savidor A."/>
            <person name="Scheuring C.F."/>
            <person name="Smith B.M."/>
            <person name="Sobral B.W."/>
            <person name="Terry A."/>
            <person name="Torto-Alalibo T.A."/>
            <person name="Win J."/>
            <person name="Xu Z."/>
            <person name="Zhang H."/>
            <person name="Grigoriev I.V."/>
            <person name="Rokhsar D.S."/>
            <person name="Boore J.L."/>
        </authorList>
    </citation>
    <scope>NUCLEOTIDE SEQUENCE [LARGE SCALE GENOMIC DNA]</scope>
    <source>
        <strain evidence="2 3">P6497</strain>
    </source>
</reference>
<keyword evidence="1" id="KW-1133">Transmembrane helix</keyword>
<feature type="transmembrane region" description="Helical" evidence="1">
    <location>
        <begin position="210"/>
        <end position="232"/>
    </location>
</feature>
<keyword evidence="3" id="KW-1185">Reference proteome</keyword>
<accession>G4ZKA3</accession>
<dbReference type="AlphaFoldDB" id="G4ZKA3"/>
<proteinExistence type="predicted"/>
<dbReference type="KEGG" id="psoj:PHYSODRAFT_259988"/>
<feature type="transmembrane region" description="Helical" evidence="1">
    <location>
        <begin position="170"/>
        <end position="190"/>
    </location>
</feature>
<sequence>MGLWGVSTRTSKRRGAAISRRLYLPALGGSPGTSEKTGDLVGAATCSVGHLYHILFTVMCLQSAKSLKAYAIVIAVNTLQMLLNCRGILQNADEIRRTFEALPELPGHEAVTSALTIAQQENVSKLLHRKRLSRRQVYESQSDLTRQQELYVRQVTSALHQTEIVLLRSYITIFVLPFYGLYQALIFSLPNRRFFVTMATTATFDAVASMIFHMLVLCTLELLVLAMCMILISHRLGSSGLQQLAFVLWSQRILIQGKSFTSCRDLAR</sequence>
<keyword evidence="1" id="KW-0812">Transmembrane</keyword>
<organism evidence="2 3">
    <name type="scientific">Phytophthora sojae (strain P6497)</name>
    <name type="common">Soybean stem and root rot agent</name>
    <name type="synonym">Phytophthora megasperma f. sp. glycines</name>
    <dbReference type="NCBI Taxonomy" id="1094619"/>
    <lineage>
        <taxon>Eukaryota</taxon>
        <taxon>Sar</taxon>
        <taxon>Stramenopiles</taxon>
        <taxon>Oomycota</taxon>
        <taxon>Peronosporomycetes</taxon>
        <taxon>Peronosporales</taxon>
        <taxon>Peronosporaceae</taxon>
        <taxon>Phytophthora</taxon>
    </lineage>
</organism>
<dbReference type="GeneID" id="20639141"/>
<evidence type="ECO:0000313" key="3">
    <source>
        <dbReference type="Proteomes" id="UP000002640"/>
    </source>
</evidence>
<keyword evidence="1" id="KW-0472">Membrane</keyword>
<name>G4ZKA3_PHYSP</name>
<dbReference type="Proteomes" id="UP000002640">
    <property type="component" value="Unassembled WGS sequence"/>
</dbReference>
<protein>
    <submittedName>
        <fullName evidence="2">Uncharacterized protein</fullName>
    </submittedName>
</protein>